<accession>A0A1V9FML2</accession>
<sequence>MRHNMRSITFIISFVAGSLLFSGCKKFLEHDHPTAISDEEWWNTSADATNALNSVYVGVPDGSSGRQLMFLSALSDEAVARQSTRGDYESYVKGLQNPTWDVGTGIWQDDFKDIRRACRFLENVDNCFMDDSLKNRYKYEARALRAYYHMELMLFFGGIPIIKTSATPAESYLERNTEADVYNFVVSELTDCANHLPAVYTNADLKRVSAGTCWALISRLALFYKNYDAAKDAAKKVIDLGVYELYKTVSNPKNSYADLFLYTGEVNKERIFYKENTSGGNQWLTFAPLGVGGKTIISPTASVVNNYETKQGKTIWELGPDSIAIYQKDPNYKNNRDPRLTASVLLPGQTYSSYVLKPFDAAQTNLDRLGAQNATATGFWVNKYLDPKDRTGTRTLDYMIIRYAEILLNYVEALVETDKWSDPDVVRYLNDIRARAAMPPVDVSKYNTKEKLRELVRRERQSELAFEGTRFYDIRRWGILGDVMNGQVYGAIDPATNQPVKVEVRSCNVARDFRWPVPQAEMLANPHMTQNDLY</sequence>
<dbReference type="Pfam" id="PF14322">
    <property type="entry name" value="SusD-like_3"/>
    <property type="match status" value="1"/>
</dbReference>
<evidence type="ECO:0000256" key="3">
    <source>
        <dbReference type="ARBA" id="ARBA00022729"/>
    </source>
</evidence>
<dbReference type="InterPro" id="IPR012944">
    <property type="entry name" value="SusD_RagB_dom"/>
</dbReference>
<evidence type="ECO:0000259" key="6">
    <source>
        <dbReference type="Pfam" id="PF07980"/>
    </source>
</evidence>
<evidence type="ECO:0008006" key="10">
    <source>
        <dbReference type="Google" id="ProtNLM"/>
    </source>
</evidence>
<dbReference type="SUPFAM" id="SSF48452">
    <property type="entry name" value="TPR-like"/>
    <property type="match status" value="1"/>
</dbReference>
<reference evidence="8 9" key="1">
    <citation type="submission" date="2016-03" db="EMBL/GenBank/DDBJ databases">
        <title>Niastella vici sp. nov., isolated from farmland soil.</title>
        <authorList>
            <person name="Chen L."/>
            <person name="Wang D."/>
            <person name="Yang S."/>
            <person name="Wang G."/>
        </authorList>
    </citation>
    <scope>NUCLEOTIDE SEQUENCE [LARGE SCALE GENOMIC DNA]</scope>
    <source>
        <strain evidence="8 9">DJ57</strain>
    </source>
</reference>
<dbReference type="Proteomes" id="UP000192796">
    <property type="component" value="Unassembled WGS sequence"/>
</dbReference>
<protein>
    <recommendedName>
        <fullName evidence="10">Carbohydrate-binding protein SusD</fullName>
    </recommendedName>
</protein>
<proteinExistence type="inferred from homology"/>
<organism evidence="8 9">
    <name type="scientific">Niastella vici</name>
    <dbReference type="NCBI Taxonomy" id="1703345"/>
    <lineage>
        <taxon>Bacteria</taxon>
        <taxon>Pseudomonadati</taxon>
        <taxon>Bacteroidota</taxon>
        <taxon>Chitinophagia</taxon>
        <taxon>Chitinophagales</taxon>
        <taxon>Chitinophagaceae</taxon>
        <taxon>Niastella</taxon>
    </lineage>
</organism>
<dbReference type="GO" id="GO:0009279">
    <property type="term" value="C:cell outer membrane"/>
    <property type="evidence" value="ECO:0007669"/>
    <property type="project" value="UniProtKB-SubCell"/>
</dbReference>
<feature type="domain" description="SusD-like N-terminal" evidence="7">
    <location>
        <begin position="27"/>
        <end position="222"/>
    </location>
</feature>
<dbReference type="AlphaFoldDB" id="A0A1V9FML2"/>
<evidence type="ECO:0000256" key="1">
    <source>
        <dbReference type="ARBA" id="ARBA00004442"/>
    </source>
</evidence>
<dbReference type="OrthoDB" id="5694214at2"/>
<keyword evidence="5" id="KW-0998">Cell outer membrane</keyword>
<name>A0A1V9FML2_9BACT</name>
<feature type="domain" description="RagB/SusD" evidence="6">
    <location>
        <begin position="278"/>
        <end position="534"/>
    </location>
</feature>
<comment type="similarity">
    <text evidence="2">Belongs to the SusD family.</text>
</comment>
<dbReference type="Pfam" id="PF07980">
    <property type="entry name" value="SusD_RagB"/>
    <property type="match status" value="1"/>
</dbReference>
<comment type="subcellular location">
    <subcellularLocation>
        <location evidence="1">Cell outer membrane</location>
    </subcellularLocation>
</comment>
<keyword evidence="9" id="KW-1185">Reference proteome</keyword>
<dbReference type="PROSITE" id="PS51257">
    <property type="entry name" value="PROKAR_LIPOPROTEIN"/>
    <property type="match status" value="1"/>
</dbReference>
<evidence type="ECO:0000256" key="4">
    <source>
        <dbReference type="ARBA" id="ARBA00023136"/>
    </source>
</evidence>
<evidence type="ECO:0000313" key="9">
    <source>
        <dbReference type="Proteomes" id="UP000192796"/>
    </source>
</evidence>
<evidence type="ECO:0000256" key="2">
    <source>
        <dbReference type="ARBA" id="ARBA00006275"/>
    </source>
</evidence>
<dbReference type="InterPro" id="IPR011990">
    <property type="entry name" value="TPR-like_helical_dom_sf"/>
</dbReference>
<gene>
    <name evidence="8" type="ORF">A3860_36960</name>
</gene>
<evidence type="ECO:0000313" key="8">
    <source>
        <dbReference type="EMBL" id="OQP59583.1"/>
    </source>
</evidence>
<dbReference type="Gene3D" id="1.25.40.390">
    <property type="match status" value="1"/>
</dbReference>
<dbReference type="CDD" id="cd08977">
    <property type="entry name" value="SusD"/>
    <property type="match status" value="1"/>
</dbReference>
<comment type="caution">
    <text evidence="8">The sequence shown here is derived from an EMBL/GenBank/DDBJ whole genome shotgun (WGS) entry which is preliminary data.</text>
</comment>
<evidence type="ECO:0000256" key="5">
    <source>
        <dbReference type="ARBA" id="ARBA00023237"/>
    </source>
</evidence>
<dbReference type="InterPro" id="IPR033985">
    <property type="entry name" value="SusD-like_N"/>
</dbReference>
<keyword evidence="4" id="KW-0472">Membrane</keyword>
<evidence type="ECO:0000259" key="7">
    <source>
        <dbReference type="Pfam" id="PF14322"/>
    </source>
</evidence>
<dbReference type="EMBL" id="LVYD01000076">
    <property type="protein sequence ID" value="OQP59583.1"/>
    <property type="molecule type" value="Genomic_DNA"/>
</dbReference>
<dbReference type="STRING" id="1703345.A3860_36960"/>
<keyword evidence="3" id="KW-0732">Signal</keyword>